<dbReference type="Proteomes" id="UP000295070">
    <property type="component" value="Chromosome 19"/>
</dbReference>
<accession>A0A484C6W9</accession>
<sequence>MSCLCEAGWDSWRWEPLAHFSYYIERRSSQLIPLMYLPTPPPPPPVPGVLPPLGAVASCSAPLPTNAPELDVRTLAAALLLMNRRSEEKENTGTHMAR</sequence>
<comment type="caution">
    <text evidence="1">The sequence shown here is derived from an EMBL/GenBank/DDBJ whole genome shotgun (WGS) entry which is preliminary data.</text>
</comment>
<evidence type="ECO:0000313" key="2">
    <source>
        <dbReference type="Proteomes" id="UP000295070"/>
    </source>
</evidence>
<dbReference type="AlphaFoldDB" id="A0A484C6W9"/>
<name>A0A484C6W9_PERFV</name>
<organism evidence="1 2">
    <name type="scientific">Perca flavescens</name>
    <name type="common">American yellow perch</name>
    <name type="synonym">Morone flavescens</name>
    <dbReference type="NCBI Taxonomy" id="8167"/>
    <lineage>
        <taxon>Eukaryota</taxon>
        <taxon>Metazoa</taxon>
        <taxon>Chordata</taxon>
        <taxon>Craniata</taxon>
        <taxon>Vertebrata</taxon>
        <taxon>Euteleostomi</taxon>
        <taxon>Actinopterygii</taxon>
        <taxon>Neopterygii</taxon>
        <taxon>Teleostei</taxon>
        <taxon>Neoteleostei</taxon>
        <taxon>Acanthomorphata</taxon>
        <taxon>Eupercaria</taxon>
        <taxon>Perciformes</taxon>
        <taxon>Percoidei</taxon>
        <taxon>Percidae</taxon>
        <taxon>Percinae</taxon>
        <taxon>Perca</taxon>
    </lineage>
</organism>
<dbReference type="EMBL" id="SCKG01000019">
    <property type="protein sequence ID" value="TDG99670.1"/>
    <property type="molecule type" value="Genomic_DNA"/>
</dbReference>
<gene>
    <name evidence="1" type="ORF">EPR50_G00196960</name>
</gene>
<keyword evidence="2" id="KW-1185">Reference proteome</keyword>
<evidence type="ECO:0000313" key="1">
    <source>
        <dbReference type="EMBL" id="TDG99670.1"/>
    </source>
</evidence>
<protein>
    <submittedName>
        <fullName evidence="1">Uncharacterized protein</fullName>
    </submittedName>
</protein>
<proteinExistence type="predicted"/>
<reference evidence="1 2" key="1">
    <citation type="submission" date="2019-01" db="EMBL/GenBank/DDBJ databases">
        <title>A chromosome-scale genome assembly of the yellow perch, Perca flavescens.</title>
        <authorList>
            <person name="Feron R."/>
            <person name="Morvezen R."/>
            <person name="Bestin A."/>
            <person name="Haffray P."/>
            <person name="Klopp C."/>
            <person name="Zahm M."/>
            <person name="Cabau C."/>
            <person name="Roques C."/>
            <person name="Donnadieu C."/>
            <person name="Bouchez O."/>
            <person name="Christie M."/>
            <person name="Larson W."/>
            <person name="Guiguen Y."/>
        </authorList>
    </citation>
    <scope>NUCLEOTIDE SEQUENCE [LARGE SCALE GENOMIC DNA]</scope>
    <source>
        <strain evidence="1">YP-PL-M2</strain>
        <tissue evidence="1">Blood</tissue>
    </source>
</reference>